<gene>
    <name evidence="1" type="ORF">KL86CLO1_10465</name>
</gene>
<dbReference type="EMBL" id="FLUN01000001">
    <property type="protein sequence ID" value="SBV94079.1"/>
    <property type="molecule type" value="Genomic_DNA"/>
</dbReference>
<accession>A0A212J3P1</accession>
<proteinExistence type="predicted"/>
<name>A0A212J3P1_9FIRM</name>
<reference evidence="1" key="1">
    <citation type="submission" date="2016-04" db="EMBL/GenBank/DDBJ databases">
        <authorList>
            <person name="Evans L.H."/>
            <person name="Alamgir A."/>
            <person name="Owens N."/>
            <person name="Weber N.D."/>
            <person name="Virtaneva K."/>
            <person name="Barbian K."/>
            <person name="Babar A."/>
            <person name="Rosenke K."/>
        </authorList>
    </citation>
    <scope>NUCLEOTIDE SEQUENCE</scope>
    <source>
        <strain evidence="1">86</strain>
    </source>
</reference>
<protein>
    <submittedName>
        <fullName evidence="1">Uncharacterized protein</fullName>
    </submittedName>
</protein>
<organism evidence="1">
    <name type="scientific">uncultured Eubacteriales bacterium</name>
    <dbReference type="NCBI Taxonomy" id="172733"/>
    <lineage>
        <taxon>Bacteria</taxon>
        <taxon>Bacillati</taxon>
        <taxon>Bacillota</taxon>
        <taxon>Clostridia</taxon>
        <taxon>Eubacteriales</taxon>
        <taxon>environmental samples</taxon>
    </lineage>
</organism>
<sequence>MDSIIQDTRECYITGDTQGLHKHHIYFGNPGRRISEENGFWVWLRWDWHNGAEYGVHFNRDLDLRLKRECQERFEETNSREEFRRLIGKSYL</sequence>
<dbReference type="AlphaFoldDB" id="A0A212J3P1"/>
<evidence type="ECO:0000313" key="1">
    <source>
        <dbReference type="EMBL" id="SBV94079.1"/>
    </source>
</evidence>